<feature type="domain" description="C-methyltransferase" evidence="1">
    <location>
        <begin position="263"/>
        <end position="336"/>
    </location>
</feature>
<gene>
    <name evidence="2" type="ORF">AAIG11_09915</name>
</gene>
<dbReference type="InterPro" id="IPR013691">
    <property type="entry name" value="MeTrfase_14"/>
</dbReference>
<proteinExistence type="predicted"/>
<dbReference type="Pfam" id="PF13489">
    <property type="entry name" value="Methyltransf_23"/>
    <property type="match status" value="1"/>
</dbReference>
<dbReference type="Gene3D" id="3.40.50.720">
    <property type="entry name" value="NAD(P)-binding Rossmann-like Domain"/>
    <property type="match status" value="1"/>
</dbReference>
<name>A0ABU9VUG1_9CLOT</name>
<dbReference type="Proteomes" id="UP001407405">
    <property type="component" value="Unassembled WGS sequence"/>
</dbReference>
<reference evidence="2 3" key="1">
    <citation type="submission" date="2024-04" db="EMBL/GenBank/DDBJ databases">
        <title>Genome sequencing and metabolic network reconstruction of aminoacids and betaine degradation by Anoxynatronum sibiricum.</title>
        <authorList>
            <person name="Detkova E.N."/>
            <person name="Boltjanskaja Y.V."/>
            <person name="Mardanov A.V."/>
            <person name="Kevbrin V."/>
        </authorList>
    </citation>
    <scope>NUCLEOTIDE SEQUENCE [LARGE SCALE GENOMIC DNA]</scope>
    <source>
        <strain evidence="2 3">Z-7981</strain>
    </source>
</reference>
<dbReference type="Gene3D" id="3.40.50.150">
    <property type="entry name" value="Vaccinia Virus protein VP39"/>
    <property type="match status" value="1"/>
</dbReference>
<organism evidence="2 3">
    <name type="scientific">Anoxynatronum sibiricum</name>
    <dbReference type="NCBI Taxonomy" id="210623"/>
    <lineage>
        <taxon>Bacteria</taxon>
        <taxon>Bacillati</taxon>
        <taxon>Bacillota</taxon>
        <taxon>Clostridia</taxon>
        <taxon>Eubacteriales</taxon>
        <taxon>Clostridiaceae</taxon>
        <taxon>Anoxynatronum</taxon>
    </lineage>
</organism>
<comment type="caution">
    <text evidence="2">The sequence shown here is derived from an EMBL/GenBank/DDBJ whole genome shotgun (WGS) entry which is preliminary data.</text>
</comment>
<dbReference type="GO" id="GO:0032259">
    <property type="term" value="P:methylation"/>
    <property type="evidence" value="ECO:0007669"/>
    <property type="project" value="UniProtKB-KW"/>
</dbReference>
<evidence type="ECO:0000259" key="1">
    <source>
        <dbReference type="Pfam" id="PF08484"/>
    </source>
</evidence>
<keyword evidence="2" id="KW-0489">Methyltransferase</keyword>
<dbReference type="InterPro" id="IPR029063">
    <property type="entry name" value="SAM-dependent_MTases_sf"/>
</dbReference>
<keyword evidence="2" id="KW-0808">Transferase</keyword>
<dbReference type="RefSeq" id="WP_343186116.1">
    <property type="nucleotide sequence ID" value="NZ_JBCITM010000009.1"/>
</dbReference>
<dbReference type="Pfam" id="PF08484">
    <property type="entry name" value="Methyltransf_14"/>
    <property type="match status" value="1"/>
</dbReference>
<dbReference type="GO" id="GO:0008168">
    <property type="term" value="F:methyltransferase activity"/>
    <property type="evidence" value="ECO:0007669"/>
    <property type="project" value="UniProtKB-KW"/>
</dbReference>
<dbReference type="SUPFAM" id="SSF53335">
    <property type="entry name" value="S-adenosyl-L-methionine-dependent methyltransferases"/>
    <property type="match status" value="1"/>
</dbReference>
<evidence type="ECO:0000313" key="3">
    <source>
        <dbReference type="Proteomes" id="UP001407405"/>
    </source>
</evidence>
<accession>A0ABU9VUG1</accession>
<dbReference type="EMBL" id="JBCITM010000009">
    <property type="protein sequence ID" value="MEN1760791.1"/>
    <property type="molecule type" value="Genomic_DNA"/>
</dbReference>
<protein>
    <submittedName>
        <fullName evidence="2">Class I SAM-dependent methyltransferase</fullName>
    </submittedName>
</protein>
<evidence type="ECO:0000313" key="2">
    <source>
        <dbReference type="EMBL" id="MEN1760791.1"/>
    </source>
</evidence>
<keyword evidence="3" id="KW-1185">Reference proteome</keyword>
<sequence>METIFRVDRLPVFQNKMYDSPVAAIKCPKGDVVLVQDTNTGLIFNSDFDEALMHYDSSYQNEQASSAIFNKHLQEVGNIILHYWKGMRLVEIGCGKGYFLEHLTSEGFDIIGYDPSYEGDNPAIKKMYYGPEISIKADGIILRHVLEHIVNPVEFLFQIRSLKPDAMIYIEVPCFDWICHNRAWFDIFYEHVNYFRKDDFVRMFGKIYESGHLFNGQYLYVLADLSTLKAPVFRGELAIIPDDFLKGLYSASNMVKEDPEGTYVVWGGASKGVIFSLFMKRMGAEIKHIIDINPAKQGKYLGGTGLKVSSPDKVLKSLPDGSTIFIMNSNYAKEIYDVAGERFQYWRIDNDF</sequence>
<dbReference type="PANTHER" id="PTHR43861">
    <property type="entry name" value="TRANS-ACONITATE 2-METHYLTRANSFERASE-RELATED"/>
    <property type="match status" value="1"/>
</dbReference>